<sequence>MDSGGSYGAFSYVLEQALDENERIFKFTGAVLNEREEVIITLLVAAGDYDAKLNDGLRAKVEKIVREIVPAAYVVHVVYRKTDTDERFIREKIFGYFYDSSPIMTAKIKDAPLNVEIGFGTVKVSIGLPPDVFSYAKSGELDKNLAEYLETQIIEHVEVEFYRTENNPAVSRKKIRKIESVRPSIRLADVTVVVPLIGAIAKKPAYITDVGSKESDSVTVCGKVVAVEERKTQAGKEYFRFTLDDTTGKIECLFFSRFPSQIERLRTYLLQDVCAVAEGNLKMDERSAKHVMFVRKISTCTIDYASIRTDVAYKEVPEEYYTVEPSDYTESEQGSMFEEEGELPELLKGKIVVFDLETTGLSPTACEIIEIGAVLMEDGVMKSVFSTLVNPGTHIPEETSAVNHIYDEDVADAPSFEDVVGDFYKFAYGATLAAHNAPFDMSFLTYHAVKYLYNFDNPVIDTLPLARKVIKRDRGVNLGALCERFGIDLTNAHRAVHDAVATAKVLKVLAKLDER</sequence>
<dbReference type="EMBL" id="JADINF010000065">
    <property type="protein sequence ID" value="MBO8423914.1"/>
    <property type="molecule type" value="Genomic_DNA"/>
</dbReference>
<keyword evidence="1" id="KW-0378">Hydrolase</keyword>
<dbReference type="CDD" id="cd04485">
    <property type="entry name" value="DnaE_OBF"/>
    <property type="match status" value="1"/>
</dbReference>
<organism evidence="3 4">
    <name type="scientific">Candidatus Stercoripulliclostridium pullicola</name>
    <dbReference type="NCBI Taxonomy" id="2840953"/>
    <lineage>
        <taxon>Bacteria</taxon>
        <taxon>Bacillati</taxon>
        <taxon>Bacillota</taxon>
        <taxon>Clostridia</taxon>
        <taxon>Eubacteriales</taxon>
        <taxon>Candidatus Stercoripulliclostridium</taxon>
    </lineage>
</organism>
<dbReference type="SUPFAM" id="SSF50249">
    <property type="entry name" value="Nucleic acid-binding proteins"/>
    <property type="match status" value="1"/>
</dbReference>
<evidence type="ECO:0000313" key="3">
    <source>
        <dbReference type="EMBL" id="MBO8423914.1"/>
    </source>
</evidence>
<reference evidence="3" key="1">
    <citation type="submission" date="2020-10" db="EMBL/GenBank/DDBJ databases">
        <authorList>
            <person name="Gilroy R."/>
        </authorList>
    </citation>
    <scope>NUCLEOTIDE SEQUENCE</scope>
    <source>
        <strain evidence="3">517</strain>
    </source>
</reference>
<dbReference type="AlphaFoldDB" id="A0A940DGF5"/>
<dbReference type="CDD" id="cd06127">
    <property type="entry name" value="DEDDh"/>
    <property type="match status" value="1"/>
</dbReference>
<dbReference type="InterPro" id="IPR012337">
    <property type="entry name" value="RNaseH-like_sf"/>
</dbReference>
<accession>A0A940DGF5</accession>
<dbReference type="Pfam" id="PF00929">
    <property type="entry name" value="RNase_T"/>
    <property type="match status" value="1"/>
</dbReference>
<protein>
    <submittedName>
        <fullName evidence="3">3'-5' exoribonuclease</fullName>
    </submittedName>
</protein>
<dbReference type="GO" id="GO:0045004">
    <property type="term" value="P:DNA replication proofreading"/>
    <property type="evidence" value="ECO:0007669"/>
    <property type="project" value="TreeGrafter"/>
</dbReference>
<dbReference type="FunFam" id="3.30.420.10:FF:000045">
    <property type="entry name" value="3'-5' exonuclease DinG"/>
    <property type="match status" value="1"/>
</dbReference>
<dbReference type="Proteomes" id="UP000727857">
    <property type="component" value="Unassembled WGS sequence"/>
</dbReference>
<dbReference type="InterPro" id="IPR036397">
    <property type="entry name" value="RNaseH_sf"/>
</dbReference>
<feature type="domain" description="Exonuclease" evidence="2">
    <location>
        <begin position="350"/>
        <end position="515"/>
    </location>
</feature>
<dbReference type="SMART" id="SM00479">
    <property type="entry name" value="EXOIII"/>
    <property type="match status" value="1"/>
</dbReference>
<dbReference type="InterPro" id="IPR004365">
    <property type="entry name" value="NA-bd_OB_tRNA"/>
</dbReference>
<dbReference type="Gene3D" id="2.40.50.140">
    <property type="entry name" value="Nucleic acid-binding proteins"/>
    <property type="match status" value="1"/>
</dbReference>
<dbReference type="SUPFAM" id="SSF53098">
    <property type="entry name" value="Ribonuclease H-like"/>
    <property type="match status" value="1"/>
</dbReference>
<name>A0A940DGF5_9FIRM</name>
<proteinExistence type="predicted"/>
<dbReference type="PANTHER" id="PTHR30231">
    <property type="entry name" value="DNA POLYMERASE III SUBUNIT EPSILON"/>
    <property type="match status" value="1"/>
</dbReference>
<dbReference type="InterPro" id="IPR006054">
    <property type="entry name" value="DnaQ"/>
</dbReference>
<dbReference type="Gene3D" id="3.30.420.10">
    <property type="entry name" value="Ribonuclease H-like superfamily/Ribonuclease H"/>
    <property type="match status" value="1"/>
</dbReference>
<dbReference type="GO" id="GO:0003677">
    <property type="term" value="F:DNA binding"/>
    <property type="evidence" value="ECO:0007669"/>
    <property type="project" value="InterPro"/>
</dbReference>
<dbReference type="GO" id="GO:0008408">
    <property type="term" value="F:3'-5' exonuclease activity"/>
    <property type="evidence" value="ECO:0007669"/>
    <property type="project" value="TreeGrafter"/>
</dbReference>
<dbReference type="InterPro" id="IPR013520">
    <property type="entry name" value="Ribonucl_H"/>
</dbReference>
<dbReference type="Pfam" id="PF01336">
    <property type="entry name" value="tRNA_anti-codon"/>
    <property type="match status" value="1"/>
</dbReference>
<dbReference type="PANTHER" id="PTHR30231:SF41">
    <property type="entry name" value="DNA POLYMERASE III SUBUNIT EPSILON"/>
    <property type="match status" value="1"/>
</dbReference>
<evidence type="ECO:0000313" key="4">
    <source>
        <dbReference type="Proteomes" id="UP000727857"/>
    </source>
</evidence>
<keyword evidence="1" id="KW-0269">Exonuclease</keyword>
<comment type="caution">
    <text evidence="3">The sequence shown here is derived from an EMBL/GenBank/DDBJ whole genome shotgun (WGS) entry which is preliminary data.</text>
</comment>
<evidence type="ECO:0000256" key="1">
    <source>
        <dbReference type="ARBA" id="ARBA00022839"/>
    </source>
</evidence>
<dbReference type="GO" id="GO:0005829">
    <property type="term" value="C:cytosol"/>
    <property type="evidence" value="ECO:0007669"/>
    <property type="project" value="TreeGrafter"/>
</dbReference>
<dbReference type="GO" id="GO:0003887">
    <property type="term" value="F:DNA-directed DNA polymerase activity"/>
    <property type="evidence" value="ECO:0007669"/>
    <property type="project" value="InterPro"/>
</dbReference>
<keyword evidence="1" id="KW-0540">Nuclease</keyword>
<reference evidence="3" key="2">
    <citation type="journal article" date="2021" name="PeerJ">
        <title>Extensive microbial diversity within the chicken gut microbiome revealed by metagenomics and culture.</title>
        <authorList>
            <person name="Gilroy R."/>
            <person name="Ravi A."/>
            <person name="Getino M."/>
            <person name="Pursley I."/>
            <person name="Horton D.L."/>
            <person name="Alikhan N.F."/>
            <person name="Baker D."/>
            <person name="Gharbi K."/>
            <person name="Hall N."/>
            <person name="Watson M."/>
            <person name="Adriaenssens E.M."/>
            <person name="Foster-Nyarko E."/>
            <person name="Jarju S."/>
            <person name="Secka A."/>
            <person name="Antonio M."/>
            <person name="Oren A."/>
            <person name="Chaudhuri R.R."/>
            <person name="La Ragione R."/>
            <person name="Hildebrand F."/>
            <person name="Pallen M.J."/>
        </authorList>
    </citation>
    <scope>NUCLEOTIDE SEQUENCE</scope>
    <source>
        <strain evidence="3">517</strain>
    </source>
</reference>
<gene>
    <name evidence="3" type="ORF">IAB16_02690</name>
</gene>
<dbReference type="NCBIfam" id="TIGR00573">
    <property type="entry name" value="dnaq"/>
    <property type="match status" value="1"/>
</dbReference>
<evidence type="ECO:0000259" key="2">
    <source>
        <dbReference type="SMART" id="SM00479"/>
    </source>
</evidence>
<dbReference type="InterPro" id="IPR012340">
    <property type="entry name" value="NA-bd_OB-fold"/>
</dbReference>